<sequence>MKAISIHQFGELDELVYGDQPKPQLNTGDVLIRTTAAGVNPIDWKTCSGGGASGFINEMPFIPGWEFSGVIEDAGDTQLSTGKPVFGMIRFPQPAGCYAEYIAAPADQIALLPDAIDLEIAGGLPTASLTAWQALFDKADLQSGQQVLVLGAAGGVGHLAVQIAKWAGAHVSGTASRRNHEFLAELGCDHIYDYHSENVTDYVSNVDVVIDCIGGETGIEALSCLKPDGVLVTLPSVTKEQVIHAGEAQRRRVEPILCVSSAEQLSKIAELVADDKLRLHMTETFPIARAAEALEQSRSGHVCGKLVLTFDH</sequence>
<organism evidence="3 4">
    <name type="scientific">Amphritea balenae</name>
    <dbReference type="NCBI Taxonomy" id="452629"/>
    <lineage>
        <taxon>Bacteria</taxon>
        <taxon>Pseudomonadati</taxon>
        <taxon>Pseudomonadota</taxon>
        <taxon>Gammaproteobacteria</taxon>
        <taxon>Oceanospirillales</taxon>
        <taxon>Oceanospirillaceae</taxon>
        <taxon>Amphritea</taxon>
    </lineage>
</organism>
<dbReference type="SMART" id="SM00829">
    <property type="entry name" value="PKS_ER"/>
    <property type="match status" value="1"/>
</dbReference>
<keyword evidence="1" id="KW-0560">Oxidoreductase</keyword>
<dbReference type="InterPro" id="IPR050700">
    <property type="entry name" value="YIM1/Zinc_Alcohol_DH_Fams"/>
</dbReference>
<accession>A0A3P1SPA5</accession>
<evidence type="ECO:0000313" key="3">
    <source>
        <dbReference type="EMBL" id="RRC98804.1"/>
    </source>
</evidence>
<dbReference type="InterPro" id="IPR036291">
    <property type="entry name" value="NAD(P)-bd_dom_sf"/>
</dbReference>
<dbReference type="AlphaFoldDB" id="A0A3P1SPA5"/>
<dbReference type="Proteomes" id="UP000267535">
    <property type="component" value="Unassembled WGS sequence"/>
</dbReference>
<keyword evidence="4" id="KW-1185">Reference proteome</keyword>
<dbReference type="EMBL" id="RQXV01000006">
    <property type="protein sequence ID" value="RRC98804.1"/>
    <property type="molecule type" value="Genomic_DNA"/>
</dbReference>
<dbReference type="SUPFAM" id="SSF51735">
    <property type="entry name" value="NAD(P)-binding Rossmann-fold domains"/>
    <property type="match status" value="1"/>
</dbReference>
<dbReference type="GO" id="GO:0016491">
    <property type="term" value="F:oxidoreductase activity"/>
    <property type="evidence" value="ECO:0007669"/>
    <property type="project" value="UniProtKB-KW"/>
</dbReference>
<dbReference type="InterPro" id="IPR013154">
    <property type="entry name" value="ADH-like_N"/>
</dbReference>
<evidence type="ECO:0000256" key="1">
    <source>
        <dbReference type="ARBA" id="ARBA00023002"/>
    </source>
</evidence>
<dbReference type="InterPro" id="IPR002364">
    <property type="entry name" value="Quin_OxRdtase/zeta-crystal_CS"/>
</dbReference>
<dbReference type="GO" id="GO:0008270">
    <property type="term" value="F:zinc ion binding"/>
    <property type="evidence" value="ECO:0007669"/>
    <property type="project" value="InterPro"/>
</dbReference>
<dbReference type="CDD" id="cd05289">
    <property type="entry name" value="MDR_like_2"/>
    <property type="match status" value="1"/>
</dbReference>
<dbReference type="InterPro" id="IPR020843">
    <property type="entry name" value="ER"/>
</dbReference>
<evidence type="ECO:0000259" key="2">
    <source>
        <dbReference type="SMART" id="SM00829"/>
    </source>
</evidence>
<dbReference type="OrthoDB" id="9785812at2"/>
<proteinExistence type="predicted"/>
<dbReference type="PROSITE" id="PS01162">
    <property type="entry name" value="QOR_ZETA_CRYSTAL"/>
    <property type="match status" value="1"/>
</dbReference>
<dbReference type="SUPFAM" id="SSF50129">
    <property type="entry name" value="GroES-like"/>
    <property type="match status" value="1"/>
</dbReference>
<dbReference type="Gene3D" id="3.90.180.10">
    <property type="entry name" value="Medium-chain alcohol dehydrogenases, catalytic domain"/>
    <property type="match status" value="1"/>
</dbReference>
<dbReference type="Pfam" id="PF13602">
    <property type="entry name" value="ADH_zinc_N_2"/>
    <property type="match status" value="1"/>
</dbReference>
<evidence type="ECO:0000313" key="4">
    <source>
        <dbReference type="Proteomes" id="UP000267535"/>
    </source>
</evidence>
<comment type="caution">
    <text evidence="3">The sequence shown here is derived from an EMBL/GenBank/DDBJ whole genome shotgun (WGS) entry which is preliminary data.</text>
</comment>
<feature type="domain" description="Enoyl reductase (ER)" evidence="2">
    <location>
        <begin position="10"/>
        <end position="308"/>
    </location>
</feature>
<protein>
    <submittedName>
        <fullName evidence="3">NADP-dependent oxidoreductase</fullName>
    </submittedName>
</protein>
<dbReference type="PANTHER" id="PTHR11695">
    <property type="entry name" value="ALCOHOL DEHYDROGENASE RELATED"/>
    <property type="match status" value="1"/>
</dbReference>
<dbReference type="PANTHER" id="PTHR11695:SF294">
    <property type="entry name" value="RETICULON-4-INTERACTING PROTEIN 1, MITOCHONDRIAL"/>
    <property type="match status" value="1"/>
</dbReference>
<dbReference type="InterPro" id="IPR011032">
    <property type="entry name" value="GroES-like_sf"/>
</dbReference>
<name>A0A3P1SPA5_9GAMM</name>
<gene>
    <name evidence="3" type="ORF">EHS89_11475</name>
</gene>
<dbReference type="Pfam" id="PF08240">
    <property type="entry name" value="ADH_N"/>
    <property type="match status" value="1"/>
</dbReference>
<dbReference type="Gene3D" id="3.40.50.720">
    <property type="entry name" value="NAD(P)-binding Rossmann-like Domain"/>
    <property type="match status" value="1"/>
</dbReference>
<reference evidence="3 4" key="1">
    <citation type="submission" date="2018-11" db="EMBL/GenBank/DDBJ databases">
        <title>The draft genome sequence of Amphritea balenae JAMM 1525T.</title>
        <authorList>
            <person name="Fang Z."/>
            <person name="Zhang Y."/>
            <person name="Han X."/>
        </authorList>
    </citation>
    <scope>NUCLEOTIDE SEQUENCE [LARGE SCALE GENOMIC DNA]</scope>
    <source>
        <strain evidence="3 4">JAMM 1525</strain>
    </source>
</reference>
<dbReference type="RefSeq" id="WP_124926304.1">
    <property type="nucleotide sequence ID" value="NZ_BMOH01000002.1"/>
</dbReference>